<evidence type="ECO:0000313" key="4">
    <source>
        <dbReference type="Proteomes" id="UP001627154"/>
    </source>
</evidence>
<reference evidence="2 4" key="1">
    <citation type="journal article" date="2024" name="bioRxiv">
        <title>A reference genome for Trichogramma kaykai: A tiny desert-dwelling parasitoid wasp with competing sex-ratio distorters.</title>
        <authorList>
            <person name="Culotta J."/>
            <person name="Lindsey A.R."/>
        </authorList>
    </citation>
    <scope>NUCLEOTIDE SEQUENCE [LARGE SCALE GENOMIC DNA]</scope>
    <source>
        <strain evidence="2 4">KSX58</strain>
    </source>
</reference>
<accession>A0ABD2WW02</accession>
<protein>
    <recommendedName>
        <fullName evidence="5">DUF659 domain-containing protein</fullName>
    </recommendedName>
</protein>
<dbReference type="AlphaFoldDB" id="A0ABD2WW02"/>
<comment type="caution">
    <text evidence="2">The sequence shown here is derived from an EMBL/GenBank/DDBJ whole genome shotgun (WGS) entry which is preliminary data.</text>
</comment>
<dbReference type="Proteomes" id="UP001627154">
    <property type="component" value="Unassembled WGS sequence"/>
</dbReference>
<sequence length="951" mass="109994">MPRGPKAAKSIEDIFEVLKKTMVFDENGKLLSKSASVWKTASNKLGKCLNPHTLYLYVNSDRFELKTKLKKYYQEQPEYDKVSAAIDRASFLKNQVPERNFIEFDEVEWHDISPVQLENKVILKDGWTHIMFDKIYSKLRVRCPFTFENHYVAKDGTIKFSGYCTECGNKLTASSCASDSPKIKMFVIETCDTSKMPHFKKRQLSGPLRKKVQKELIHYKPTAFQRKEAKDTMEFGEGSGPLVHTQGVLRKCRQSAEFHEHRVRPAKNVVDELLDMTLQEEWSNKIECVTEFPISVVFSSKEQKQLWNCISKQEDFSVSIDAAGRFVKKIQTYSTDLSSHIFLYVASASVGGTIVPIFQFLSEYQSANFLSSILQSIHKDGLPKIKHVVTDGSKALQNAISMCYNQCSYKFYLNLCHSRLMGNDQLDFSQMCYIRCDIAHLIKTITRWKCFKNESNKKDFYTHVIGYMTTLTELSEVLEVAKNIYTVCQSPNIPDGSRVAESLQSLLNNIKFHKTKICKENCTCDTCIEPIMESYEYLDTDNEKSDEIDTNNIRNFFENMQKETFRLKCDEDADDNDYFCPGLAKHLTTLLCEYPAWTNVMMQTFNTKICVATSGRSEALFADLRNVTEMTRPVSMHLFIAKYYNKFLNGQVILAMASIVDGKISSATKILTTENNSAIKSTVKKRGKYLESCLDIENIHQRPKIKSLTRMLKNANLEPPILHEKKVYTFKTSCMFDTVFELCLSAFSNFINFHNDVINECSEKDCLLGEMMKYARTLDYRTLKMKRLLLCLTKFKNIQGELFCDFSLGDLILKFFSECNYGLFYIIINPKEENEILNIRTIENHINKNLKNEVIKTFVFVDIESYVKTTSIVMEEIPTKISLQNYDFLLAGFIDYTVSNYNDNLYHFTNYSRSVKNFWVRKDNLSKQPHYITLKNCFTVKISQLLYVKSF</sequence>
<keyword evidence="4" id="KW-1185">Reference proteome</keyword>
<dbReference type="EMBL" id="JBJJXI010000032">
    <property type="protein sequence ID" value="KAL3402911.1"/>
    <property type="molecule type" value="Genomic_DNA"/>
</dbReference>
<dbReference type="EMBL" id="JBJJXI010000069">
    <property type="protein sequence ID" value="KAL3396753.1"/>
    <property type="molecule type" value="Genomic_DNA"/>
</dbReference>
<gene>
    <name evidence="3" type="ORF">TKK_004074</name>
    <name evidence="2" type="ORF">TKK_009344</name>
    <name evidence="1" type="ORF">TKK_012923</name>
</gene>
<evidence type="ECO:0000313" key="1">
    <source>
        <dbReference type="EMBL" id="KAL3392610.1"/>
    </source>
</evidence>
<organism evidence="2 4">
    <name type="scientific">Trichogramma kaykai</name>
    <dbReference type="NCBI Taxonomy" id="54128"/>
    <lineage>
        <taxon>Eukaryota</taxon>
        <taxon>Metazoa</taxon>
        <taxon>Ecdysozoa</taxon>
        <taxon>Arthropoda</taxon>
        <taxon>Hexapoda</taxon>
        <taxon>Insecta</taxon>
        <taxon>Pterygota</taxon>
        <taxon>Neoptera</taxon>
        <taxon>Endopterygota</taxon>
        <taxon>Hymenoptera</taxon>
        <taxon>Apocrita</taxon>
        <taxon>Proctotrupomorpha</taxon>
        <taxon>Chalcidoidea</taxon>
        <taxon>Trichogrammatidae</taxon>
        <taxon>Trichogramma</taxon>
    </lineage>
</organism>
<dbReference type="EMBL" id="JBJJXI010000103">
    <property type="protein sequence ID" value="KAL3392610.1"/>
    <property type="molecule type" value="Genomic_DNA"/>
</dbReference>
<proteinExistence type="predicted"/>
<evidence type="ECO:0000313" key="2">
    <source>
        <dbReference type="EMBL" id="KAL3396753.1"/>
    </source>
</evidence>
<evidence type="ECO:0000313" key="3">
    <source>
        <dbReference type="EMBL" id="KAL3402911.1"/>
    </source>
</evidence>
<name>A0ABD2WW02_9HYME</name>
<evidence type="ECO:0008006" key="5">
    <source>
        <dbReference type="Google" id="ProtNLM"/>
    </source>
</evidence>